<dbReference type="EMBL" id="VSRR010078670">
    <property type="protein sequence ID" value="MPC88706.1"/>
    <property type="molecule type" value="Genomic_DNA"/>
</dbReference>
<evidence type="ECO:0000313" key="3">
    <source>
        <dbReference type="Proteomes" id="UP000324222"/>
    </source>
</evidence>
<accession>A0A5B7J449</accession>
<organism evidence="2 3">
    <name type="scientific">Portunus trituberculatus</name>
    <name type="common">Swimming crab</name>
    <name type="synonym">Neptunus trituberculatus</name>
    <dbReference type="NCBI Taxonomy" id="210409"/>
    <lineage>
        <taxon>Eukaryota</taxon>
        <taxon>Metazoa</taxon>
        <taxon>Ecdysozoa</taxon>
        <taxon>Arthropoda</taxon>
        <taxon>Crustacea</taxon>
        <taxon>Multicrustacea</taxon>
        <taxon>Malacostraca</taxon>
        <taxon>Eumalacostraca</taxon>
        <taxon>Eucarida</taxon>
        <taxon>Decapoda</taxon>
        <taxon>Pleocyemata</taxon>
        <taxon>Brachyura</taxon>
        <taxon>Eubrachyura</taxon>
        <taxon>Portunoidea</taxon>
        <taxon>Portunidae</taxon>
        <taxon>Portuninae</taxon>
        <taxon>Portunus</taxon>
    </lineage>
</organism>
<gene>
    <name evidence="2" type="ORF">E2C01_083625</name>
</gene>
<reference evidence="2 3" key="1">
    <citation type="submission" date="2019-05" db="EMBL/GenBank/DDBJ databases">
        <title>Another draft genome of Portunus trituberculatus and its Hox gene families provides insights of decapod evolution.</title>
        <authorList>
            <person name="Jeong J.-H."/>
            <person name="Song I."/>
            <person name="Kim S."/>
            <person name="Choi T."/>
            <person name="Kim D."/>
            <person name="Ryu S."/>
            <person name="Kim W."/>
        </authorList>
    </citation>
    <scope>NUCLEOTIDE SEQUENCE [LARGE SCALE GENOMIC DNA]</scope>
    <source>
        <tissue evidence="2">Muscle</tissue>
    </source>
</reference>
<comment type="caution">
    <text evidence="2">The sequence shown here is derived from an EMBL/GenBank/DDBJ whole genome shotgun (WGS) entry which is preliminary data.</text>
</comment>
<evidence type="ECO:0000313" key="2">
    <source>
        <dbReference type="EMBL" id="MPC88706.1"/>
    </source>
</evidence>
<sequence>MGEAVTLWAWLGEGAAPTCGKPNPAREHSPEKETRQGEGERCQSAPHSALAPPSGARCCPARVAGRGTEQGAGLAAIRMQATLPALIDMTVLSPTIMRDPRYAN</sequence>
<name>A0A5B7J449_PORTR</name>
<keyword evidence="3" id="KW-1185">Reference proteome</keyword>
<dbReference type="AlphaFoldDB" id="A0A5B7J449"/>
<feature type="compositionally biased region" description="Basic and acidic residues" evidence="1">
    <location>
        <begin position="24"/>
        <end position="41"/>
    </location>
</feature>
<proteinExistence type="predicted"/>
<protein>
    <submittedName>
        <fullName evidence="2">Uncharacterized protein</fullName>
    </submittedName>
</protein>
<feature type="region of interest" description="Disordered" evidence="1">
    <location>
        <begin position="14"/>
        <end position="57"/>
    </location>
</feature>
<evidence type="ECO:0000256" key="1">
    <source>
        <dbReference type="SAM" id="MobiDB-lite"/>
    </source>
</evidence>
<dbReference type="Proteomes" id="UP000324222">
    <property type="component" value="Unassembled WGS sequence"/>
</dbReference>